<keyword evidence="3 4" id="KW-0067">ATP-binding</keyword>
<evidence type="ECO:0000256" key="3">
    <source>
        <dbReference type="ARBA" id="ARBA00022840"/>
    </source>
</evidence>
<dbReference type="InterPro" id="IPR011761">
    <property type="entry name" value="ATP-grasp"/>
</dbReference>
<dbReference type="PANTHER" id="PTHR43585:SF2">
    <property type="entry name" value="ATP-GRASP ENZYME FSQD"/>
    <property type="match status" value="1"/>
</dbReference>
<accession>A0ABX7GAZ2</accession>
<dbReference type="Pfam" id="PF13535">
    <property type="entry name" value="ATP-grasp_4"/>
    <property type="match status" value="1"/>
</dbReference>
<keyword evidence="7" id="KW-1185">Reference proteome</keyword>
<evidence type="ECO:0000313" key="7">
    <source>
        <dbReference type="Proteomes" id="UP000663686"/>
    </source>
</evidence>
<sequence>MNSNRPGVLILSHCGFSFLEDLKEQLQRRQLRCFVLTSLPLAEHVPARLEQIQVWADRLYTADSHQLKLEDVNNALQTLHKSGEQVTCCISVWEGYRHLMAAANAALGTYDIDAQQALALRNKLNVRNQLADAGLSQARAHALTAPVLQTLQAQSARYFIKPIHGIASYAAFPLREDTTWKALETLRLASVEDTVYASAFNDGLQFMAEDYIAGQEFSFETLLIDGQAHVVAIHEKYEVTETADTVLEDSCTTPPASLDQAQIAAGLQWLEKVLTCMALRWGCYHIEARFTGQHWDLIEINPRVGGSLISHSVEAVTHGHSMLSLWLDLLLASQDDHAPRDALAQQLNAFQWQADGISAQSVATFFRVYFAQPGTLSSVALNELPLAPTVKHILLKAGDVIPAHAREVFLGQLLWAFDRSRQAEELERLAHLSATALDIRYEPGTP</sequence>
<name>A0ABX7GAZ2_9PSED</name>
<keyword evidence="2 4" id="KW-0547">Nucleotide-binding</keyword>
<dbReference type="Proteomes" id="UP000663686">
    <property type="component" value="Chromosome"/>
</dbReference>
<dbReference type="EMBL" id="CP069352">
    <property type="protein sequence ID" value="QRK82221.1"/>
    <property type="molecule type" value="Genomic_DNA"/>
</dbReference>
<evidence type="ECO:0000256" key="1">
    <source>
        <dbReference type="ARBA" id="ARBA00022598"/>
    </source>
</evidence>
<reference evidence="6 7" key="2">
    <citation type="submission" date="2021-03" db="EMBL/GenBank/DDBJ databases">
        <title>P. granadensis CT364 genome publication.</title>
        <authorList>
            <person name="Stach J."/>
            <person name="Montero-Calasanz Md.C."/>
        </authorList>
    </citation>
    <scope>NUCLEOTIDE SEQUENCE [LARGE SCALE GENOMIC DNA]</scope>
    <source>
        <strain evidence="6 7">CT364</strain>
    </source>
</reference>
<organism evidence="6 7">
    <name type="scientific">Pseudomonas granadensis</name>
    <dbReference type="NCBI Taxonomy" id="1421430"/>
    <lineage>
        <taxon>Bacteria</taxon>
        <taxon>Pseudomonadati</taxon>
        <taxon>Pseudomonadota</taxon>
        <taxon>Gammaproteobacteria</taxon>
        <taxon>Pseudomonadales</taxon>
        <taxon>Pseudomonadaceae</taxon>
        <taxon>Pseudomonas</taxon>
    </lineage>
</organism>
<dbReference type="PROSITE" id="PS50975">
    <property type="entry name" value="ATP_GRASP"/>
    <property type="match status" value="1"/>
</dbReference>
<dbReference type="PANTHER" id="PTHR43585">
    <property type="entry name" value="FUMIPYRROLE BIOSYNTHESIS PROTEIN C"/>
    <property type="match status" value="1"/>
</dbReference>
<dbReference type="SUPFAM" id="SSF56059">
    <property type="entry name" value="Glutathione synthetase ATP-binding domain-like"/>
    <property type="match status" value="1"/>
</dbReference>
<gene>
    <name evidence="6" type="ORF">JN757_16840</name>
</gene>
<evidence type="ECO:0000256" key="2">
    <source>
        <dbReference type="ARBA" id="ARBA00022741"/>
    </source>
</evidence>
<proteinExistence type="predicted"/>
<feature type="domain" description="ATP-grasp" evidence="5">
    <location>
        <begin position="127"/>
        <end position="331"/>
    </location>
</feature>
<dbReference type="Gene3D" id="3.30.470.20">
    <property type="entry name" value="ATP-grasp fold, B domain"/>
    <property type="match status" value="1"/>
</dbReference>
<reference evidence="6 7" key="1">
    <citation type="submission" date="2021-02" db="EMBL/GenBank/DDBJ databases">
        <authorList>
            <person name="Cea Torrescassana E."/>
        </authorList>
    </citation>
    <scope>NUCLEOTIDE SEQUENCE [LARGE SCALE GENOMIC DNA]</scope>
    <source>
        <strain evidence="6 7">CT364</strain>
    </source>
</reference>
<evidence type="ECO:0000313" key="6">
    <source>
        <dbReference type="EMBL" id="QRK82221.1"/>
    </source>
</evidence>
<evidence type="ECO:0000259" key="5">
    <source>
        <dbReference type="PROSITE" id="PS50975"/>
    </source>
</evidence>
<evidence type="ECO:0000256" key="4">
    <source>
        <dbReference type="PROSITE-ProRule" id="PRU00409"/>
    </source>
</evidence>
<keyword evidence="1" id="KW-0436">Ligase</keyword>
<protein>
    <submittedName>
        <fullName evidence="6">ATP-grasp domain-containing protein</fullName>
    </submittedName>
</protein>
<dbReference type="RefSeq" id="WP_203418394.1">
    <property type="nucleotide sequence ID" value="NZ_CP069352.1"/>
</dbReference>
<dbReference type="InterPro" id="IPR052032">
    <property type="entry name" value="ATP-dep_AA_Ligase"/>
</dbReference>